<sequence>MPRSFHTSRLVATLVLALTAYANIAQAADIVTRPPAGSAFSVRNNGNTVDRLRVDETTGTVRIPSLTTAANTGMNSVTCFDATGILGPCAPGAISGGISAFGYTYELATIVDATVVGGADIPFSNNGPLSSIMHTAGTTVVTIPDAGSYEVDYSINITAGVGSQIAVAVNGMVDASTSVPALVPTGHISGKALLTLAAGDIITLRNNSAIPLTLSLAPSVGAQLRVVRLN</sequence>
<feature type="signal peptide" evidence="1">
    <location>
        <begin position="1"/>
        <end position="27"/>
    </location>
</feature>
<reference evidence="3 4" key="1">
    <citation type="submission" date="2019-01" db="EMBL/GenBank/DDBJ databases">
        <title>Zoogloea oleivorans genome sequencing and assembly.</title>
        <authorList>
            <person name="Tancsics A."/>
            <person name="Farkas M."/>
            <person name="Kriszt B."/>
            <person name="Maroti G."/>
            <person name="Horvath B."/>
        </authorList>
    </citation>
    <scope>NUCLEOTIDE SEQUENCE [LARGE SCALE GENOMIC DNA]</scope>
    <source>
        <strain evidence="3 4">Buc</strain>
    </source>
</reference>
<dbReference type="OrthoDB" id="8810635at2"/>
<dbReference type="Gene3D" id="2.60.120.40">
    <property type="match status" value="1"/>
</dbReference>
<dbReference type="RefSeq" id="WP_148579921.1">
    <property type="nucleotide sequence ID" value="NZ_SDKK01000014.1"/>
</dbReference>
<keyword evidence="1" id="KW-0732">Signal</keyword>
<feature type="domain" description="BclA C-terminal" evidence="2">
    <location>
        <begin position="114"/>
        <end position="230"/>
    </location>
</feature>
<comment type="caution">
    <text evidence="3">The sequence shown here is derived from an EMBL/GenBank/DDBJ whole genome shotgun (WGS) entry which is preliminary data.</text>
</comment>
<name>A0A6C2CM64_9RHOO</name>
<gene>
    <name evidence="3" type="ORF">ETQ85_15165</name>
</gene>
<keyword evidence="4" id="KW-1185">Reference proteome</keyword>
<evidence type="ECO:0000313" key="3">
    <source>
        <dbReference type="EMBL" id="TYC55061.1"/>
    </source>
</evidence>
<dbReference type="Pfam" id="PF18573">
    <property type="entry name" value="BclA_C"/>
    <property type="match status" value="1"/>
</dbReference>
<proteinExistence type="predicted"/>
<dbReference type="AlphaFoldDB" id="A0A6C2CM64"/>
<accession>A0A6C2CM64</accession>
<protein>
    <recommendedName>
        <fullName evidence="2">BclA C-terminal domain-containing protein</fullName>
    </recommendedName>
</protein>
<evidence type="ECO:0000256" key="1">
    <source>
        <dbReference type="SAM" id="SignalP"/>
    </source>
</evidence>
<dbReference type="Proteomes" id="UP000389128">
    <property type="component" value="Unassembled WGS sequence"/>
</dbReference>
<evidence type="ECO:0000313" key="4">
    <source>
        <dbReference type="Proteomes" id="UP000389128"/>
    </source>
</evidence>
<feature type="chain" id="PRO_5025684141" description="BclA C-terminal domain-containing protein" evidence="1">
    <location>
        <begin position="28"/>
        <end position="230"/>
    </location>
</feature>
<evidence type="ECO:0000259" key="2">
    <source>
        <dbReference type="Pfam" id="PF18573"/>
    </source>
</evidence>
<organism evidence="3 4">
    <name type="scientific">Zoogloea oleivorans</name>
    <dbReference type="NCBI Taxonomy" id="1552750"/>
    <lineage>
        <taxon>Bacteria</taxon>
        <taxon>Pseudomonadati</taxon>
        <taxon>Pseudomonadota</taxon>
        <taxon>Betaproteobacteria</taxon>
        <taxon>Rhodocyclales</taxon>
        <taxon>Zoogloeaceae</taxon>
        <taxon>Zoogloea</taxon>
    </lineage>
</organism>
<dbReference type="InterPro" id="IPR008983">
    <property type="entry name" value="Tumour_necrosis_fac-like_dom"/>
</dbReference>
<dbReference type="EMBL" id="SDKK01000014">
    <property type="protein sequence ID" value="TYC55061.1"/>
    <property type="molecule type" value="Genomic_DNA"/>
</dbReference>
<dbReference type="InterPro" id="IPR041415">
    <property type="entry name" value="BclA_C"/>
</dbReference>